<keyword evidence="4 6" id="KW-1015">Disulfide bond</keyword>
<dbReference type="Pfam" id="PF00057">
    <property type="entry name" value="Ldl_recept_a"/>
    <property type="match status" value="2"/>
</dbReference>
<dbReference type="InterPro" id="IPR051588">
    <property type="entry name" value="Cobalamin_Transport"/>
</dbReference>
<evidence type="ECO:0000313" key="10">
    <source>
        <dbReference type="Proteomes" id="UP000827092"/>
    </source>
</evidence>
<keyword evidence="10" id="KW-1185">Reference proteome</keyword>
<evidence type="ECO:0000256" key="3">
    <source>
        <dbReference type="ARBA" id="ARBA00022729"/>
    </source>
</evidence>
<accession>A0AAV6VKG3</accession>
<feature type="disulfide bond" evidence="7">
    <location>
        <begin position="40"/>
        <end position="58"/>
    </location>
</feature>
<dbReference type="InterPro" id="IPR008930">
    <property type="entry name" value="Terpenoid_cyclase/PrenylTrfase"/>
</dbReference>
<feature type="disulfide bond" evidence="7">
    <location>
        <begin position="33"/>
        <end position="45"/>
    </location>
</feature>
<organism evidence="9 10">
    <name type="scientific">Oedothorax gibbosus</name>
    <dbReference type="NCBI Taxonomy" id="931172"/>
    <lineage>
        <taxon>Eukaryota</taxon>
        <taxon>Metazoa</taxon>
        <taxon>Ecdysozoa</taxon>
        <taxon>Arthropoda</taxon>
        <taxon>Chelicerata</taxon>
        <taxon>Arachnida</taxon>
        <taxon>Araneae</taxon>
        <taxon>Araneomorphae</taxon>
        <taxon>Entelegynae</taxon>
        <taxon>Araneoidea</taxon>
        <taxon>Linyphiidae</taxon>
        <taxon>Erigoninae</taxon>
        <taxon>Oedothorax</taxon>
    </lineage>
</organism>
<dbReference type="Gene3D" id="2.170.130.30">
    <property type="match status" value="1"/>
</dbReference>
<comment type="subcellular location">
    <subcellularLocation>
        <location evidence="1">Secreted</location>
    </subcellularLocation>
</comment>
<feature type="transmembrane region" description="Helical" evidence="8">
    <location>
        <begin position="5"/>
        <end position="26"/>
    </location>
</feature>
<protein>
    <submittedName>
        <fullName evidence="9">Uncharacterized protein</fullName>
    </submittedName>
</protein>
<dbReference type="SUPFAM" id="SSF57424">
    <property type="entry name" value="LDL receptor-like module"/>
    <property type="match status" value="2"/>
</dbReference>
<comment type="caution">
    <text evidence="9">The sequence shown here is derived from an EMBL/GenBank/DDBJ whole genome shotgun (WGS) entry which is preliminary data.</text>
</comment>
<dbReference type="EMBL" id="JAFNEN010000068">
    <property type="protein sequence ID" value="KAG8196535.1"/>
    <property type="molecule type" value="Genomic_DNA"/>
</dbReference>
<feature type="disulfide bond" evidence="7">
    <location>
        <begin position="52"/>
        <end position="67"/>
    </location>
</feature>
<dbReference type="Pfam" id="PF01122">
    <property type="entry name" value="Cobalamin_bind"/>
    <property type="match status" value="1"/>
</dbReference>
<dbReference type="InterPro" id="IPR002157">
    <property type="entry name" value="Cbl-bd_prot"/>
</dbReference>
<dbReference type="GO" id="GO:0031419">
    <property type="term" value="F:cobalamin binding"/>
    <property type="evidence" value="ECO:0007669"/>
    <property type="project" value="InterPro"/>
</dbReference>
<dbReference type="Gene3D" id="4.10.400.10">
    <property type="entry name" value="Low-density Lipoprotein Receptor"/>
    <property type="match status" value="2"/>
</dbReference>
<keyword evidence="2" id="KW-0964">Secreted</keyword>
<dbReference type="SMART" id="SM00192">
    <property type="entry name" value="LDLa"/>
    <property type="match status" value="2"/>
</dbReference>
<keyword evidence="8" id="KW-1133">Transmembrane helix</keyword>
<dbReference type="PANTHER" id="PTHR10559:SF18">
    <property type="entry name" value="TRANSCOBALAMIN II"/>
    <property type="match status" value="1"/>
</dbReference>
<evidence type="ECO:0000256" key="8">
    <source>
        <dbReference type="SAM" id="Phobius"/>
    </source>
</evidence>
<keyword evidence="8" id="KW-0472">Membrane</keyword>
<dbReference type="InterPro" id="IPR023415">
    <property type="entry name" value="LDLR_class-A_CS"/>
</dbReference>
<keyword evidence="8" id="KW-0812">Transmembrane</keyword>
<evidence type="ECO:0000313" key="9">
    <source>
        <dbReference type="EMBL" id="KAG8196535.1"/>
    </source>
</evidence>
<dbReference type="PANTHER" id="PTHR10559">
    <property type="entry name" value="TRANSCOBALAMIN-1/GASTRIC INTRINSIC FACTOR"/>
    <property type="match status" value="1"/>
</dbReference>
<dbReference type="CDD" id="cd00112">
    <property type="entry name" value="LDLa"/>
    <property type="match status" value="2"/>
</dbReference>
<evidence type="ECO:0000256" key="6">
    <source>
        <dbReference type="PIRSR" id="PIRSR602157-2"/>
    </source>
</evidence>
<evidence type="ECO:0000256" key="7">
    <source>
        <dbReference type="PROSITE-ProRule" id="PRU00124"/>
    </source>
</evidence>
<feature type="disulfide bond" evidence="6">
    <location>
        <begin position="316"/>
        <end position="355"/>
    </location>
</feature>
<evidence type="ECO:0000256" key="5">
    <source>
        <dbReference type="PIRSR" id="PIRSR602157-1"/>
    </source>
</evidence>
<name>A0AAV6VKG3_9ARAC</name>
<evidence type="ECO:0000256" key="2">
    <source>
        <dbReference type="ARBA" id="ARBA00022525"/>
    </source>
</evidence>
<gene>
    <name evidence="9" type="ORF">JTE90_003552</name>
</gene>
<feature type="binding site" evidence="5">
    <location>
        <begin position="546"/>
        <end position="548"/>
    </location>
    <ligand>
        <name>cyanocob(III)alamin</name>
        <dbReference type="ChEBI" id="CHEBI:17439"/>
    </ligand>
</feature>
<sequence>MQHFFIYVLCLYFVVEYLGVLHVYAYPSGTKPCYEFKFPCANGNCVKQDRWCDMEDDCGDSTDEIYCQMNYTSKEKLTCPPNFFRCLDDSSCIPHVGVCNGFISCEDKSDETYCDDLASPDTTTSAKFKSDTFERLVLDLPETTATTLGPPLTTTLLEQEHFFNDDEEKNTESSSELDTRGYTELRSEYYNHQREMGINFLISQRKDDFGWGDETPRALMAYLLSNASSTYEVSGVYMLMVKQFDVKLSIALARNETKPMQLTDLALYINTIISTCRNPRNFYGYDLVSNLRHRVDGHQQANDKHFVSPSVYLTLCLNNVTTLLDVKNLRNLSLSNSVHLDKVGIQALALLSSTCISKFSIYADHDLQNRLQQRLLHKIKIEGLPKNVYEVSLLIQALNEARVNELEWHRAEAINFLLKRQTTSSGSFGDILATYYVLPILSGRSVLYLDEHCSHFNESDLIPVEVLKNTKLEKIYVKYTLYYGSPVDLSLSMRLHVARGTSFLDIMRLAQEQSSNYKFKVDDRRKYPLVYSIGGIPNDAERGMFWTLYVVTKNKTELSAKKRLRLYHGSIKMLIPEEDNELVFWMKPL</sequence>
<dbReference type="Proteomes" id="UP000827092">
    <property type="component" value="Unassembled WGS sequence"/>
</dbReference>
<keyword evidence="3" id="KW-0732">Signal</keyword>
<dbReference type="PROSITE" id="PS50068">
    <property type="entry name" value="LDLRA_2"/>
    <property type="match status" value="2"/>
</dbReference>
<dbReference type="PROSITE" id="PS01209">
    <property type="entry name" value="LDLRA_1"/>
    <property type="match status" value="1"/>
</dbReference>
<keyword evidence="5" id="KW-0170">Cobalt</keyword>
<dbReference type="GO" id="GO:0005615">
    <property type="term" value="C:extracellular space"/>
    <property type="evidence" value="ECO:0007669"/>
    <property type="project" value="TreeGrafter"/>
</dbReference>
<dbReference type="GO" id="GO:0015889">
    <property type="term" value="P:cobalamin transport"/>
    <property type="evidence" value="ECO:0007669"/>
    <property type="project" value="InterPro"/>
</dbReference>
<evidence type="ECO:0000256" key="1">
    <source>
        <dbReference type="ARBA" id="ARBA00004613"/>
    </source>
</evidence>
<dbReference type="PRINTS" id="PR00261">
    <property type="entry name" value="LDLRECEPTOR"/>
</dbReference>
<dbReference type="InterPro" id="IPR036055">
    <property type="entry name" value="LDL_receptor-like_sf"/>
</dbReference>
<dbReference type="Gene3D" id="1.50.10.20">
    <property type="match status" value="1"/>
</dbReference>
<comment type="caution">
    <text evidence="7">Lacks conserved residue(s) required for the propagation of feature annotation.</text>
</comment>
<feature type="disulfide bond" evidence="7">
    <location>
        <begin position="99"/>
        <end position="114"/>
    </location>
</feature>
<evidence type="ECO:0000256" key="4">
    <source>
        <dbReference type="ARBA" id="ARBA00023157"/>
    </source>
</evidence>
<feature type="binding site" evidence="5">
    <location>
        <position position="387"/>
    </location>
    <ligand>
        <name>cyanocob(III)alamin</name>
        <dbReference type="ChEBI" id="CHEBI:17439"/>
    </ligand>
</feature>
<dbReference type="AlphaFoldDB" id="A0AAV6VKG3"/>
<reference evidence="9 10" key="1">
    <citation type="journal article" date="2022" name="Nat. Ecol. Evol.">
        <title>A masculinizing supergene underlies an exaggerated male reproductive morph in a spider.</title>
        <authorList>
            <person name="Hendrickx F."/>
            <person name="De Corte Z."/>
            <person name="Sonet G."/>
            <person name="Van Belleghem S.M."/>
            <person name="Kostlbacher S."/>
            <person name="Vangestel C."/>
        </authorList>
    </citation>
    <scope>NUCLEOTIDE SEQUENCE [LARGE SCALE GENOMIC DNA]</scope>
    <source>
        <strain evidence="9">W744_W776</strain>
    </source>
</reference>
<dbReference type="InterPro" id="IPR002172">
    <property type="entry name" value="LDrepeatLR_classA_rpt"/>
</dbReference>
<proteinExistence type="predicted"/>
<dbReference type="SUPFAM" id="SSF48239">
    <property type="entry name" value="Terpenoid cyclases/Protein prenyltransferases"/>
    <property type="match status" value="1"/>
</dbReference>